<evidence type="ECO:0000313" key="2">
    <source>
        <dbReference type="Proteomes" id="UP000652761"/>
    </source>
</evidence>
<dbReference type="Proteomes" id="UP000652761">
    <property type="component" value="Unassembled WGS sequence"/>
</dbReference>
<sequence>MAFLYVKNAPLPLWIACLAFWGDLWKRWFRNPPSTKDATYRGVAMMSRPARPPRHRRGAQHLC</sequence>
<name>A0A843T9C0_COLES</name>
<comment type="caution">
    <text evidence="1">The sequence shown here is derived from an EMBL/GenBank/DDBJ whole genome shotgun (WGS) entry which is preliminary data.</text>
</comment>
<organism evidence="1 2">
    <name type="scientific">Colocasia esculenta</name>
    <name type="common">Wild taro</name>
    <name type="synonym">Arum esculentum</name>
    <dbReference type="NCBI Taxonomy" id="4460"/>
    <lineage>
        <taxon>Eukaryota</taxon>
        <taxon>Viridiplantae</taxon>
        <taxon>Streptophyta</taxon>
        <taxon>Embryophyta</taxon>
        <taxon>Tracheophyta</taxon>
        <taxon>Spermatophyta</taxon>
        <taxon>Magnoliopsida</taxon>
        <taxon>Liliopsida</taxon>
        <taxon>Araceae</taxon>
        <taxon>Aroideae</taxon>
        <taxon>Colocasieae</taxon>
        <taxon>Colocasia</taxon>
    </lineage>
</organism>
<accession>A0A843T9C0</accession>
<evidence type="ECO:0000313" key="1">
    <source>
        <dbReference type="EMBL" id="MQL68932.1"/>
    </source>
</evidence>
<gene>
    <name evidence="1" type="ORF">Taro_001203</name>
</gene>
<proteinExistence type="predicted"/>
<dbReference type="AlphaFoldDB" id="A0A843T9C0"/>
<protein>
    <submittedName>
        <fullName evidence="1">Uncharacterized protein</fullName>
    </submittedName>
</protein>
<keyword evidence="2" id="KW-1185">Reference proteome</keyword>
<dbReference type="EMBL" id="NMUH01000025">
    <property type="protein sequence ID" value="MQL68932.1"/>
    <property type="molecule type" value="Genomic_DNA"/>
</dbReference>
<reference evidence="1" key="1">
    <citation type="submission" date="2017-07" db="EMBL/GenBank/DDBJ databases">
        <title>Taro Niue Genome Assembly and Annotation.</title>
        <authorList>
            <person name="Atibalentja N."/>
            <person name="Keating K."/>
            <person name="Fields C.J."/>
        </authorList>
    </citation>
    <scope>NUCLEOTIDE SEQUENCE</scope>
    <source>
        <strain evidence="1">Niue_2</strain>
        <tissue evidence="1">Leaf</tissue>
    </source>
</reference>